<keyword evidence="3" id="KW-1185">Reference proteome</keyword>
<dbReference type="Proteomes" id="UP000594800">
    <property type="component" value="Chromosome"/>
</dbReference>
<reference evidence="2 3" key="1">
    <citation type="submission" date="2020-11" db="EMBL/GenBank/DDBJ databases">
        <title>Description of Pontivivens ytuae sp. nov. isolated from deep sea sediment of Mariana Trench.</title>
        <authorList>
            <person name="Wang Z."/>
            <person name="Sun Q.-L."/>
            <person name="Xu X.-D."/>
            <person name="Tang Y.-Z."/>
            <person name="Zhang J."/>
        </authorList>
    </citation>
    <scope>NUCLEOTIDE SEQUENCE [LARGE SCALE GENOMIC DNA]</scope>
    <source>
        <strain evidence="2 3">MT2928</strain>
    </source>
</reference>
<dbReference type="AlphaFoldDB" id="A0A7S9LT19"/>
<keyword evidence="1" id="KW-0472">Membrane</keyword>
<proteinExistence type="predicted"/>
<sequence>MTRPESFNCTNCGAGLSVLGGGRVRAHVCSYCGAELDAQDGYKVIAQFRDMPRPESPLAIGMTGEVYGVPFTVIGTIAWRERYGGRTWTWVDHQVFSWTHGYAWITWEDGHLVFTRKIRDLPAPAFISARTIENAESRPAAHLGRTRYRYYGSGRPEATFIEGEFNYTPKLDEDSFYVSLMGDDQMLTMRETGKEREYELSRHLDRAATFASFRIAAKDWRRPSGVHPLQAFRRSSLALFARNLTLAGAAAAVVLSFALGAAGTRIAQSGEVSVRNPLTLPFEVTAPQGLTEISIWSDVSNSWAWYEVELYDAEDEPVAAFDDGMGYYFGRDSDGRWTEGSRWARAHLLLPPGNYTLEMAQSEAAVDWQGGQLAQRMAVEVTQGKPATRWLWYLAFAFLAVGGGMLVQRTIHNTRRWSGSDWSDD</sequence>
<gene>
    <name evidence="2" type="ORF">I0K15_02175</name>
</gene>
<dbReference type="RefSeq" id="WP_196103820.1">
    <property type="nucleotide sequence ID" value="NZ_CP064942.1"/>
</dbReference>
<organism evidence="2 3">
    <name type="scientific">Pontivivens ytuae</name>
    <dbReference type="NCBI Taxonomy" id="2789856"/>
    <lineage>
        <taxon>Bacteria</taxon>
        <taxon>Pseudomonadati</taxon>
        <taxon>Pseudomonadota</taxon>
        <taxon>Alphaproteobacteria</taxon>
        <taxon>Rhodobacterales</taxon>
        <taxon>Paracoccaceae</taxon>
        <taxon>Pontivivens</taxon>
    </lineage>
</organism>
<feature type="transmembrane region" description="Helical" evidence="1">
    <location>
        <begin position="390"/>
        <end position="407"/>
    </location>
</feature>
<keyword evidence="1" id="KW-0812">Transmembrane</keyword>
<evidence type="ECO:0000313" key="2">
    <source>
        <dbReference type="EMBL" id="QPH54611.1"/>
    </source>
</evidence>
<dbReference type="EMBL" id="CP064942">
    <property type="protein sequence ID" value="QPH54611.1"/>
    <property type="molecule type" value="Genomic_DNA"/>
</dbReference>
<keyword evidence="1" id="KW-1133">Transmembrane helix</keyword>
<evidence type="ECO:0000256" key="1">
    <source>
        <dbReference type="SAM" id="Phobius"/>
    </source>
</evidence>
<dbReference type="KEGG" id="poz:I0K15_02175"/>
<evidence type="ECO:0000313" key="3">
    <source>
        <dbReference type="Proteomes" id="UP000594800"/>
    </source>
</evidence>
<name>A0A7S9LT19_9RHOB</name>
<protein>
    <submittedName>
        <fullName evidence="2">DUF4178 domain-containing protein</fullName>
    </submittedName>
</protein>
<accession>A0A7S9LT19</accession>